<evidence type="ECO:0000313" key="1">
    <source>
        <dbReference type="EMBL" id="KKN09721.1"/>
    </source>
</evidence>
<protein>
    <submittedName>
        <fullName evidence="1">Uncharacterized protein</fullName>
    </submittedName>
</protein>
<gene>
    <name evidence="1" type="ORF">LCGC14_1043730</name>
</gene>
<name>A0A0F9Q939_9ZZZZ</name>
<accession>A0A0F9Q939</accession>
<dbReference type="EMBL" id="LAZR01004313">
    <property type="protein sequence ID" value="KKN09721.1"/>
    <property type="molecule type" value="Genomic_DNA"/>
</dbReference>
<reference evidence="1" key="1">
    <citation type="journal article" date="2015" name="Nature">
        <title>Complex archaea that bridge the gap between prokaryotes and eukaryotes.</title>
        <authorList>
            <person name="Spang A."/>
            <person name="Saw J.H."/>
            <person name="Jorgensen S.L."/>
            <person name="Zaremba-Niedzwiedzka K."/>
            <person name="Martijn J."/>
            <person name="Lind A.E."/>
            <person name="van Eijk R."/>
            <person name="Schleper C."/>
            <person name="Guy L."/>
            <person name="Ettema T.J."/>
        </authorList>
    </citation>
    <scope>NUCLEOTIDE SEQUENCE</scope>
</reference>
<proteinExistence type="predicted"/>
<sequence length="429" mass="47787">MFNISTLKTALFGQIGFLNSDDPCFNGLASTLTSSGTGLYYNGFHPLVTYENLQAVAPNFDGYNVTAWADTPTSYDIGEFAKVSGVTYESVTDSNVGNDPTTDDGTNWKLPINDWLTQKVNASIMKMLYKLQNHKKIMESTKTLLENIQLFDGAGRFQDVITPNSRFVGLELIPKRINNISLILDYIGLQFTQAQTNLKIYVFHSSQLAAIKTQIISTTPIKSFAWTAGDSIVLDYVRYSSNLDSGGTYYIGYFEDNITGNAIKKRHQFADPPCGGCNDRDQSLYNLWNEFFDVRAIEVANGDLNGTDLWDISKIGYQAATNFGLNLSVSVKTDVTDLLVSNKSIFTNPLGYQFAYDMLQEFMNDPQARLNRLVDNATNKAAFGIQELNEKDTLKKSLDDAMGGLQFDTARLSQVLPNDRNPRMRLGTI</sequence>
<organism evidence="1">
    <name type="scientific">marine sediment metagenome</name>
    <dbReference type="NCBI Taxonomy" id="412755"/>
    <lineage>
        <taxon>unclassified sequences</taxon>
        <taxon>metagenomes</taxon>
        <taxon>ecological metagenomes</taxon>
    </lineage>
</organism>
<dbReference type="AlphaFoldDB" id="A0A0F9Q939"/>
<comment type="caution">
    <text evidence="1">The sequence shown here is derived from an EMBL/GenBank/DDBJ whole genome shotgun (WGS) entry which is preliminary data.</text>
</comment>